<dbReference type="PANTHER" id="PTHR34387:SF2">
    <property type="entry name" value="SLR1258 PROTEIN"/>
    <property type="match status" value="1"/>
</dbReference>
<organism evidence="2 3">
    <name type="scientific">Acinetobacter bereziniae</name>
    <name type="common">Acinetobacter genomosp. 10</name>
    <dbReference type="NCBI Taxonomy" id="106648"/>
    <lineage>
        <taxon>Bacteria</taxon>
        <taxon>Pseudomonadati</taxon>
        <taxon>Pseudomonadota</taxon>
        <taxon>Gammaproteobacteria</taxon>
        <taxon>Moraxellales</taxon>
        <taxon>Moraxellaceae</taxon>
        <taxon>Acinetobacter</taxon>
    </lineage>
</organism>
<evidence type="ECO:0008006" key="4">
    <source>
        <dbReference type="Google" id="ProtNLM"/>
    </source>
</evidence>
<evidence type="ECO:0000313" key="3">
    <source>
        <dbReference type="Proteomes" id="UP000490535"/>
    </source>
</evidence>
<dbReference type="InterPro" id="IPR052022">
    <property type="entry name" value="26kDa_periplasmic_antigen"/>
</dbReference>
<reference evidence="3" key="1">
    <citation type="journal article" date="2020" name="MBio">
        <title>Horizontal gene transfer to a defensive symbiont with a reduced genome amongst a multipartite beetle microbiome.</title>
        <authorList>
            <person name="Waterworth S.C."/>
            <person name="Florez L.V."/>
            <person name="Rees E.R."/>
            <person name="Hertweck C."/>
            <person name="Kaltenpoth M."/>
            <person name="Kwan J.C."/>
        </authorList>
    </citation>
    <scope>NUCLEOTIDE SEQUENCE [LARGE SCALE GENOMIC DNA]</scope>
</reference>
<evidence type="ECO:0000313" key="2">
    <source>
        <dbReference type="EMBL" id="KAF1022586.1"/>
    </source>
</evidence>
<protein>
    <recommendedName>
        <fullName evidence="4">SIMPL domain-containing protein</fullName>
    </recommendedName>
</protein>
<gene>
    <name evidence="2" type="ORF">GAK29_03164</name>
</gene>
<keyword evidence="1" id="KW-0812">Transmembrane</keyword>
<keyword evidence="1" id="KW-0472">Membrane</keyword>
<accession>A0A833PE29</accession>
<dbReference type="PANTHER" id="PTHR34387">
    <property type="entry name" value="SLR1258 PROTEIN"/>
    <property type="match status" value="1"/>
</dbReference>
<dbReference type="Gene3D" id="3.30.70.2970">
    <property type="entry name" value="Protein of unknown function (DUF541), domain 2"/>
    <property type="match status" value="1"/>
</dbReference>
<name>A0A833PE29_ACIBZ</name>
<comment type="caution">
    <text evidence="2">The sequence shown here is derived from an EMBL/GenBank/DDBJ whole genome shotgun (WGS) entry which is preliminary data.</text>
</comment>
<dbReference type="Pfam" id="PF04402">
    <property type="entry name" value="SIMPL"/>
    <property type="match status" value="1"/>
</dbReference>
<dbReference type="Proteomes" id="UP000490535">
    <property type="component" value="Unassembled WGS sequence"/>
</dbReference>
<dbReference type="GO" id="GO:0006974">
    <property type="term" value="P:DNA damage response"/>
    <property type="evidence" value="ECO:0007669"/>
    <property type="project" value="TreeGrafter"/>
</dbReference>
<feature type="transmembrane region" description="Helical" evidence="1">
    <location>
        <begin position="12"/>
        <end position="33"/>
    </location>
</feature>
<dbReference type="EMBL" id="WNDP01000089">
    <property type="protein sequence ID" value="KAF1022586.1"/>
    <property type="molecule type" value="Genomic_DNA"/>
</dbReference>
<evidence type="ECO:0000256" key="1">
    <source>
        <dbReference type="SAM" id="Phobius"/>
    </source>
</evidence>
<dbReference type="AlphaFoldDB" id="A0A833PE29"/>
<sequence length="271" mass="30419">MENKSVTYKTLWVFALILSLGFIISASVLGYAFKQFGGEKNSIIVKGLAEKPIQADSARWEINLQTSRASDSVTESYQLLDQEIKTLQSFFVEHGFKATEMKLGNKSSQPYYQDVDQGDGKTIREFRGYVAMQSLVINTRDIQKIEKAAKDAYLLEEKGISIEQKPQYLVSNLEEIKMSLIANATKNAHSRANEFAKVGGVRKWVQCVLQAKVHFISCLKAVQTMTVIMVVHMTKIPSIKLPVSSSRLIIQLINQSSTLSLSKLCFNIRNV</sequence>
<dbReference type="InterPro" id="IPR007497">
    <property type="entry name" value="SIMPL/DUF541"/>
</dbReference>
<proteinExistence type="predicted"/>
<keyword evidence="1" id="KW-1133">Transmembrane helix</keyword>